<dbReference type="Pfam" id="PF04535">
    <property type="entry name" value="CASP_dom"/>
    <property type="match status" value="1"/>
</dbReference>
<keyword evidence="6 8" id="KW-1133">Transmembrane helix</keyword>
<sequence length="210" mass="23060">MTNQDDTPPIHEERAAGSPPPVVPTAPPDNDVENQTPSHARTTGTGIGVGGILRRWKREDLLRRGSLALRGLALVFSLLAFIIMASNKHGHGNNFDEYEEYRYVLAIAILATLYTVLQSFRHARELSTGREMSQRRTLALADFIGDQIMAYLLISSSSSAIPLTNRMREYQNNLFTDAAASAISMAFLAFVALALSAIISGYKLSTQSYI</sequence>
<feature type="region of interest" description="Disordered" evidence="9">
    <location>
        <begin position="1"/>
        <end position="46"/>
    </location>
</feature>
<feature type="transmembrane region" description="Helical" evidence="8">
    <location>
        <begin position="67"/>
        <end position="86"/>
    </location>
</feature>
<dbReference type="PROSITE" id="PS51225">
    <property type="entry name" value="MARVEL"/>
    <property type="match status" value="1"/>
</dbReference>
<comment type="similarity">
    <text evidence="2 8">Belongs to the Casparian strip membrane proteins (CASP) family.</text>
</comment>
<keyword evidence="7 8" id="KW-0472">Membrane</keyword>
<keyword evidence="5 8" id="KW-0812">Transmembrane</keyword>
<reference evidence="11 12" key="1">
    <citation type="submission" date="2018-10" db="EMBL/GenBank/DDBJ databases">
        <title>A high-quality apple genome assembly.</title>
        <authorList>
            <person name="Hu J."/>
        </authorList>
    </citation>
    <scope>NUCLEOTIDE SEQUENCE [LARGE SCALE GENOMIC DNA]</scope>
    <source>
        <strain evidence="12">cv. HFTH1</strain>
        <tissue evidence="11">Young leaf</tissue>
    </source>
</reference>
<evidence type="ECO:0000256" key="6">
    <source>
        <dbReference type="ARBA" id="ARBA00022989"/>
    </source>
</evidence>
<dbReference type="Proteomes" id="UP000290289">
    <property type="component" value="Chromosome 12"/>
</dbReference>
<evidence type="ECO:0000256" key="5">
    <source>
        <dbReference type="ARBA" id="ARBA00022692"/>
    </source>
</evidence>
<evidence type="ECO:0000256" key="8">
    <source>
        <dbReference type="RuleBase" id="RU361233"/>
    </source>
</evidence>
<evidence type="ECO:0000256" key="9">
    <source>
        <dbReference type="SAM" id="MobiDB-lite"/>
    </source>
</evidence>
<evidence type="ECO:0000259" key="10">
    <source>
        <dbReference type="PROSITE" id="PS51225"/>
    </source>
</evidence>
<dbReference type="STRING" id="3750.A0A498III1"/>
<evidence type="ECO:0000313" key="12">
    <source>
        <dbReference type="Proteomes" id="UP000290289"/>
    </source>
</evidence>
<feature type="transmembrane region" description="Helical" evidence="8">
    <location>
        <begin position="138"/>
        <end position="158"/>
    </location>
</feature>
<feature type="compositionally biased region" description="Pro residues" evidence="9">
    <location>
        <begin position="18"/>
        <end position="27"/>
    </location>
</feature>
<organism evidence="11 12">
    <name type="scientific">Malus domestica</name>
    <name type="common">Apple</name>
    <name type="synonym">Pyrus malus</name>
    <dbReference type="NCBI Taxonomy" id="3750"/>
    <lineage>
        <taxon>Eukaryota</taxon>
        <taxon>Viridiplantae</taxon>
        <taxon>Streptophyta</taxon>
        <taxon>Embryophyta</taxon>
        <taxon>Tracheophyta</taxon>
        <taxon>Spermatophyta</taxon>
        <taxon>Magnoliopsida</taxon>
        <taxon>eudicotyledons</taxon>
        <taxon>Gunneridae</taxon>
        <taxon>Pentapetalae</taxon>
        <taxon>rosids</taxon>
        <taxon>fabids</taxon>
        <taxon>Rosales</taxon>
        <taxon>Rosaceae</taxon>
        <taxon>Amygdaloideae</taxon>
        <taxon>Maleae</taxon>
        <taxon>Malus</taxon>
    </lineage>
</organism>
<accession>A0A498III1</accession>
<dbReference type="EMBL" id="RDQH01000338">
    <property type="protein sequence ID" value="RXH81935.1"/>
    <property type="molecule type" value="Genomic_DNA"/>
</dbReference>
<dbReference type="AlphaFoldDB" id="A0A498III1"/>
<comment type="caution">
    <text evidence="11">The sequence shown here is derived from an EMBL/GenBank/DDBJ whole genome shotgun (WGS) entry which is preliminary data.</text>
</comment>
<comment type="subcellular location">
    <subcellularLocation>
        <location evidence="1 8">Cell membrane</location>
        <topology evidence="1 8">Multi-pass membrane protein</topology>
    </subcellularLocation>
</comment>
<evidence type="ECO:0000256" key="3">
    <source>
        <dbReference type="ARBA" id="ARBA00011489"/>
    </source>
</evidence>
<dbReference type="PANTHER" id="PTHR33573:SF57">
    <property type="entry name" value="CASP-LIKE PROTEIN 4B1"/>
    <property type="match status" value="1"/>
</dbReference>
<evidence type="ECO:0000256" key="2">
    <source>
        <dbReference type="ARBA" id="ARBA00007651"/>
    </source>
</evidence>
<keyword evidence="4 8" id="KW-1003">Cell membrane</keyword>
<dbReference type="GO" id="GO:0005886">
    <property type="term" value="C:plasma membrane"/>
    <property type="evidence" value="ECO:0007669"/>
    <property type="project" value="UniProtKB-SubCell"/>
</dbReference>
<proteinExistence type="inferred from homology"/>
<comment type="subunit">
    <text evidence="3 8">Homodimer and heterodimers.</text>
</comment>
<evidence type="ECO:0000256" key="1">
    <source>
        <dbReference type="ARBA" id="ARBA00004651"/>
    </source>
</evidence>
<feature type="transmembrane region" description="Helical" evidence="8">
    <location>
        <begin position="178"/>
        <end position="202"/>
    </location>
</feature>
<dbReference type="PANTHER" id="PTHR33573">
    <property type="entry name" value="CASP-LIKE PROTEIN 4A4"/>
    <property type="match status" value="1"/>
</dbReference>
<dbReference type="InterPro" id="IPR006702">
    <property type="entry name" value="CASP_dom"/>
</dbReference>
<protein>
    <recommendedName>
        <fullName evidence="8">CASP-like protein</fullName>
    </recommendedName>
</protein>
<feature type="transmembrane region" description="Helical" evidence="8">
    <location>
        <begin position="101"/>
        <end position="117"/>
    </location>
</feature>
<dbReference type="InterPro" id="IPR008253">
    <property type="entry name" value="Marvel"/>
</dbReference>
<evidence type="ECO:0000256" key="7">
    <source>
        <dbReference type="ARBA" id="ARBA00023136"/>
    </source>
</evidence>
<name>A0A498III1_MALDO</name>
<feature type="domain" description="MARVEL" evidence="10">
    <location>
        <begin position="61"/>
        <end position="205"/>
    </location>
</feature>
<evidence type="ECO:0000313" key="11">
    <source>
        <dbReference type="EMBL" id="RXH81935.1"/>
    </source>
</evidence>
<evidence type="ECO:0000256" key="4">
    <source>
        <dbReference type="ARBA" id="ARBA00022475"/>
    </source>
</evidence>
<gene>
    <name evidence="11" type="ORF">DVH24_036276</name>
</gene>
<keyword evidence="12" id="KW-1185">Reference proteome</keyword>